<protein>
    <submittedName>
        <fullName evidence="1">Uncharacterized protein</fullName>
    </submittedName>
</protein>
<reference evidence="1 2" key="1">
    <citation type="submission" date="2015-09" db="EMBL/GenBank/DDBJ databases">
        <title>Sorangium comparison.</title>
        <authorList>
            <person name="Zaburannyi N."/>
            <person name="Bunk B."/>
            <person name="Overmann J."/>
            <person name="Mueller R."/>
        </authorList>
    </citation>
    <scope>NUCLEOTIDE SEQUENCE [LARGE SCALE GENOMIC DNA]</scope>
    <source>
        <strain evidence="1 2">So ce836</strain>
    </source>
</reference>
<sequence length="238" mass="25953">MPALGWSNPAPLELGGDPSFTEAIWKALRDALGKGGAGPEDSIEDLWRQAKAMALSAAGSTTQRAAVQAFPHLATNHIPVYEELLGIIPAPEASEEDRRKAITARWVDHLEADGPSLREAVQALDASADVETLSHDFSVTVHFGKAFGNRNVPNTYAGTTNRNGTNWPAYSTDLKVRVKYTLSGNASRPPRLFIEQLKVLLNERLPAWVDWYVTTGSGFYCDGGPDGRSLLNRRTLRV</sequence>
<accession>A0A4P2QPN6</accession>
<organism evidence="1 2">
    <name type="scientific">Sorangium cellulosum</name>
    <name type="common">Polyangium cellulosum</name>
    <dbReference type="NCBI Taxonomy" id="56"/>
    <lineage>
        <taxon>Bacteria</taxon>
        <taxon>Pseudomonadati</taxon>
        <taxon>Myxococcota</taxon>
        <taxon>Polyangia</taxon>
        <taxon>Polyangiales</taxon>
        <taxon>Polyangiaceae</taxon>
        <taxon>Sorangium</taxon>
    </lineage>
</organism>
<dbReference type="InterPro" id="IPR018755">
    <property type="entry name" value="Phage_Mu_Gp48"/>
</dbReference>
<name>A0A4P2QPN6_SORCE</name>
<gene>
    <name evidence="1" type="ORF">SOCE836_040510</name>
</gene>
<proteinExistence type="predicted"/>
<dbReference type="Pfam" id="PF10076">
    <property type="entry name" value="Phage_Mu_Gp48"/>
    <property type="match status" value="1"/>
</dbReference>
<dbReference type="Proteomes" id="UP000295497">
    <property type="component" value="Chromosome"/>
</dbReference>
<dbReference type="EMBL" id="CP012672">
    <property type="protein sequence ID" value="AUX31916.1"/>
    <property type="molecule type" value="Genomic_DNA"/>
</dbReference>
<dbReference type="RefSeq" id="WP_129575616.1">
    <property type="nucleotide sequence ID" value="NZ_CP012672.1"/>
</dbReference>
<dbReference type="AlphaFoldDB" id="A0A4P2QPN6"/>
<evidence type="ECO:0000313" key="2">
    <source>
        <dbReference type="Proteomes" id="UP000295497"/>
    </source>
</evidence>
<evidence type="ECO:0000313" key="1">
    <source>
        <dbReference type="EMBL" id="AUX31916.1"/>
    </source>
</evidence>